<feature type="region of interest" description="Disordered" evidence="1">
    <location>
        <begin position="89"/>
        <end position="136"/>
    </location>
</feature>
<feature type="compositionally biased region" description="Low complexity" evidence="1">
    <location>
        <begin position="50"/>
        <end position="66"/>
    </location>
</feature>
<organism evidence="2 3">
    <name type="scientific">Pseudocohnilembus persalinus</name>
    <name type="common">Ciliate</name>
    <dbReference type="NCBI Taxonomy" id="266149"/>
    <lineage>
        <taxon>Eukaryota</taxon>
        <taxon>Sar</taxon>
        <taxon>Alveolata</taxon>
        <taxon>Ciliophora</taxon>
        <taxon>Intramacronucleata</taxon>
        <taxon>Oligohymenophorea</taxon>
        <taxon>Scuticociliatia</taxon>
        <taxon>Philasterida</taxon>
        <taxon>Pseudocohnilembidae</taxon>
        <taxon>Pseudocohnilembus</taxon>
    </lineage>
</organism>
<accession>A0A0V0R873</accession>
<comment type="caution">
    <text evidence="2">The sequence shown here is derived from an EMBL/GenBank/DDBJ whole genome shotgun (WGS) entry which is preliminary data.</text>
</comment>
<evidence type="ECO:0000313" key="3">
    <source>
        <dbReference type="Proteomes" id="UP000054937"/>
    </source>
</evidence>
<reference evidence="2 3" key="1">
    <citation type="journal article" date="2015" name="Sci. Rep.">
        <title>Genome of the facultative scuticociliatosis pathogen Pseudocohnilembus persalinus provides insight into its virulence through horizontal gene transfer.</title>
        <authorList>
            <person name="Xiong J."/>
            <person name="Wang G."/>
            <person name="Cheng J."/>
            <person name="Tian M."/>
            <person name="Pan X."/>
            <person name="Warren A."/>
            <person name="Jiang C."/>
            <person name="Yuan D."/>
            <person name="Miao W."/>
        </authorList>
    </citation>
    <scope>NUCLEOTIDE SEQUENCE [LARGE SCALE GENOMIC DNA]</scope>
    <source>
        <strain evidence="2">36N120E</strain>
    </source>
</reference>
<gene>
    <name evidence="2" type="ORF">PPERSA_08670</name>
</gene>
<dbReference type="InParanoid" id="A0A0V0R873"/>
<feature type="compositionally biased region" description="Polar residues" evidence="1">
    <location>
        <begin position="89"/>
        <end position="104"/>
    </location>
</feature>
<dbReference type="EMBL" id="LDAU01000024">
    <property type="protein sequence ID" value="KRX10675.1"/>
    <property type="molecule type" value="Genomic_DNA"/>
</dbReference>
<name>A0A0V0R873_PSEPJ</name>
<evidence type="ECO:0000256" key="1">
    <source>
        <dbReference type="SAM" id="MobiDB-lite"/>
    </source>
</evidence>
<dbReference type="Proteomes" id="UP000054937">
    <property type="component" value="Unassembled WGS sequence"/>
</dbReference>
<keyword evidence="3" id="KW-1185">Reference proteome</keyword>
<dbReference type="AlphaFoldDB" id="A0A0V0R873"/>
<sequence>MLGSQPFHLMNDGYLLIVKDKNKQPKELSNEELQKMGVTLLSGKGNKSLQMQKMRQQGQSKQGGRQPNLEKELSITVKKKASNKQLQQLENANQKNEEIAQQEQIDGENLDQKQEKNDKFLEQEEKKQNNLNTEKD</sequence>
<feature type="region of interest" description="Disordered" evidence="1">
    <location>
        <begin position="42"/>
        <end position="71"/>
    </location>
</feature>
<feature type="compositionally biased region" description="Basic and acidic residues" evidence="1">
    <location>
        <begin position="110"/>
        <end position="136"/>
    </location>
</feature>
<proteinExistence type="predicted"/>
<evidence type="ECO:0000313" key="2">
    <source>
        <dbReference type="EMBL" id="KRX10675.1"/>
    </source>
</evidence>
<protein>
    <submittedName>
        <fullName evidence="2">Uncharacterized protein</fullName>
    </submittedName>
</protein>